<reference evidence="1" key="2">
    <citation type="submission" date="2025-09" db="UniProtKB">
        <authorList>
            <consortium name="Ensembl"/>
        </authorList>
    </citation>
    <scope>IDENTIFICATION</scope>
</reference>
<organism evidence="1 2">
    <name type="scientific">Nothoprocta perdicaria</name>
    <name type="common">Chilean tinamou</name>
    <name type="synonym">Crypturus perdicarius</name>
    <dbReference type="NCBI Taxonomy" id="30464"/>
    <lineage>
        <taxon>Eukaryota</taxon>
        <taxon>Metazoa</taxon>
        <taxon>Chordata</taxon>
        <taxon>Craniata</taxon>
        <taxon>Vertebrata</taxon>
        <taxon>Euteleostomi</taxon>
        <taxon>Archelosauria</taxon>
        <taxon>Archosauria</taxon>
        <taxon>Dinosauria</taxon>
        <taxon>Saurischia</taxon>
        <taxon>Theropoda</taxon>
        <taxon>Coelurosauria</taxon>
        <taxon>Aves</taxon>
        <taxon>Palaeognathae</taxon>
        <taxon>Tinamiformes</taxon>
        <taxon>Tinamidae</taxon>
        <taxon>Nothoprocta</taxon>
    </lineage>
</organism>
<accession>A0A8C7A1Y7</accession>
<gene>
    <name evidence="1" type="primary">CCM2</name>
</gene>
<protein>
    <submittedName>
        <fullName evidence="1">CCM2 scaffold protein</fullName>
    </submittedName>
</protein>
<dbReference type="Proteomes" id="UP000694420">
    <property type="component" value="Unplaced"/>
</dbReference>
<dbReference type="PANTHER" id="PTHR21642">
    <property type="entry name" value="CEREBRAL CAVERNOUS MALFORMATIONS PROTEIN 2 HOMOLOG"/>
    <property type="match status" value="1"/>
</dbReference>
<dbReference type="PANTHER" id="PTHR21642:SF4">
    <property type="entry name" value="CEREBRAL CAVERNOUS MALFORMATIONS 2 PROTEIN"/>
    <property type="match status" value="1"/>
</dbReference>
<proteinExistence type="predicted"/>
<evidence type="ECO:0000313" key="1">
    <source>
        <dbReference type="Ensembl" id="ENSNPEP00000020636.1"/>
    </source>
</evidence>
<dbReference type="AlphaFoldDB" id="A0A8C7A1Y7"/>
<dbReference type="InterPro" id="IPR026159">
    <property type="entry name" value="Malcavernin"/>
</dbReference>
<sequence length="87" mass="9879">GEEEPGIVSPFKRVFLKGEKGRDKKAQEKVTERRPLHTVVLSLPDRVEPDVLLNDYIEKEVKGAHPRHRVRLLHPGRLLSPGGAENR</sequence>
<keyword evidence="2" id="KW-1185">Reference proteome</keyword>
<name>A0A8C7A1Y7_NOTPE</name>
<dbReference type="GO" id="GO:0007507">
    <property type="term" value="P:heart development"/>
    <property type="evidence" value="ECO:0007669"/>
    <property type="project" value="TreeGrafter"/>
</dbReference>
<reference evidence="1" key="1">
    <citation type="submission" date="2025-08" db="UniProtKB">
        <authorList>
            <consortium name="Ensembl"/>
        </authorList>
    </citation>
    <scope>IDENTIFICATION</scope>
</reference>
<dbReference type="GO" id="GO:0001570">
    <property type="term" value="P:vasculogenesis"/>
    <property type="evidence" value="ECO:0007669"/>
    <property type="project" value="TreeGrafter"/>
</dbReference>
<dbReference type="Ensembl" id="ENSNPET00000021177.1">
    <property type="protein sequence ID" value="ENSNPEP00000020636.1"/>
    <property type="gene ID" value="ENSNPEG00000015352.1"/>
</dbReference>
<evidence type="ECO:0000313" key="2">
    <source>
        <dbReference type="Proteomes" id="UP000694420"/>
    </source>
</evidence>